<reference evidence="1" key="1">
    <citation type="submission" date="2021-06" db="EMBL/GenBank/DDBJ databases">
        <authorList>
            <person name="Kallberg Y."/>
            <person name="Tangrot J."/>
            <person name="Rosling A."/>
        </authorList>
    </citation>
    <scope>NUCLEOTIDE SEQUENCE</scope>
    <source>
        <strain evidence="1">MT106</strain>
    </source>
</reference>
<evidence type="ECO:0000313" key="2">
    <source>
        <dbReference type="Proteomes" id="UP000789831"/>
    </source>
</evidence>
<dbReference type="OrthoDB" id="2409149at2759"/>
<dbReference type="AlphaFoldDB" id="A0A9N9ERH7"/>
<evidence type="ECO:0000313" key="1">
    <source>
        <dbReference type="EMBL" id="CAG8688786.1"/>
    </source>
</evidence>
<sequence>TTASNQEVQELKEKLAILQASKVKEEVPLYIQYLDSNVYYLGSDDWANFSQLFTHLKNLFYLKGPLEHHKFVISNKNIDFSWSKNDFVDFIEKHKCSVNNPVRILGVKKGVKRSYMDMIGELPPPSTLGIPKEWFKRQKGDPICLNHRPPEASSTIPVSLYSSIFGKFKDFCVEDPEKKDNEFTYEICYEMAKFDEKEEDRQYVANKLLKEYLDHPVEILTIKRKNSDSLKGAHTDGTISHSKYRGANFEYKCDDCNSGASPYLENCSYYLVFCKEQENSPSF</sequence>
<feature type="non-terminal residue" evidence="1">
    <location>
        <position position="1"/>
    </location>
</feature>
<proteinExistence type="predicted"/>
<keyword evidence="2" id="KW-1185">Reference proteome</keyword>
<feature type="non-terminal residue" evidence="1">
    <location>
        <position position="283"/>
    </location>
</feature>
<protein>
    <submittedName>
        <fullName evidence="1">5726_t:CDS:1</fullName>
    </submittedName>
</protein>
<name>A0A9N9ERH7_9GLOM</name>
<dbReference type="Proteomes" id="UP000789831">
    <property type="component" value="Unassembled WGS sequence"/>
</dbReference>
<organism evidence="1 2">
    <name type="scientific">Ambispora gerdemannii</name>
    <dbReference type="NCBI Taxonomy" id="144530"/>
    <lineage>
        <taxon>Eukaryota</taxon>
        <taxon>Fungi</taxon>
        <taxon>Fungi incertae sedis</taxon>
        <taxon>Mucoromycota</taxon>
        <taxon>Glomeromycotina</taxon>
        <taxon>Glomeromycetes</taxon>
        <taxon>Archaeosporales</taxon>
        <taxon>Ambisporaceae</taxon>
        <taxon>Ambispora</taxon>
    </lineage>
</organism>
<comment type="caution">
    <text evidence="1">The sequence shown here is derived from an EMBL/GenBank/DDBJ whole genome shotgun (WGS) entry which is preliminary data.</text>
</comment>
<gene>
    <name evidence="1" type="ORF">AGERDE_LOCUS13022</name>
</gene>
<accession>A0A9N9ERH7</accession>
<dbReference type="EMBL" id="CAJVPL010013513">
    <property type="protein sequence ID" value="CAG8688786.1"/>
    <property type="molecule type" value="Genomic_DNA"/>
</dbReference>